<dbReference type="GO" id="GO:0000981">
    <property type="term" value="F:DNA-binding transcription factor activity, RNA polymerase II-specific"/>
    <property type="evidence" value="ECO:0007669"/>
    <property type="project" value="InterPro"/>
</dbReference>
<feature type="non-terminal residue" evidence="8">
    <location>
        <position position="1"/>
    </location>
</feature>
<protein>
    <recommendedName>
        <fullName evidence="7">Zn(2)-C6 fungal-type domain-containing protein</fullName>
    </recommendedName>
</protein>
<gene>
    <name evidence="8" type="ORF">L207DRAFT_424787</name>
</gene>
<keyword evidence="2" id="KW-0862">Zinc</keyword>
<name>A0A2J6RVS1_HYAVF</name>
<dbReference type="CDD" id="cd00067">
    <property type="entry name" value="GAL4"/>
    <property type="match status" value="1"/>
</dbReference>
<organism evidence="8 9">
    <name type="scientific">Hyaloscypha variabilis (strain UAMH 11265 / GT02V1 / F)</name>
    <name type="common">Meliniomyces variabilis</name>
    <dbReference type="NCBI Taxonomy" id="1149755"/>
    <lineage>
        <taxon>Eukaryota</taxon>
        <taxon>Fungi</taxon>
        <taxon>Dikarya</taxon>
        <taxon>Ascomycota</taxon>
        <taxon>Pezizomycotina</taxon>
        <taxon>Leotiomycetes</taxon>
        <taxon>Helotiales</taxon>
        <taxon>Hyaloscyphaceae</taxon>
        <taxon>Hyaloscypha</taxon>
        <taxon>Hyaloscypha variabilis</taxon>
    </lineage>
</organism>
<dbReference type="GO" id="GO:0003677">
    <property type="term" value="F:DNA binding"/>
    <property type="evidence" value="ECO:0007669"/>
    <property type="project" value="UniProtKB-KW"/>
</dbReference>
<keyword evidence="4" id="KW-0238">DNA-binding</keyword>
<keyword evidence="6" id="KW-0539">Nucleus</keyword>
<evidence type="ECO:0000256" key="2">
    <source>
        <dbReference type="ARBA" id="ARBA00022833"/>
    </source>
</evidence>
<dbReference type="OrthoDB" id="3598904at2759"/>
<evidence type="ECO:0000259" key="7">
    <source>
        <dbReference type="Pfam" id="PF00172"/>
    </source>
</evidence>
<keyword evidence="3" id="KW-0805">Transcription regulation</keyword>
<dbReference type="InterPro" id="IPR052360">
    <property type="entry name" value="Transcr_Regulatory_Proteins"/>
</dbReference>
<dbReference type="InterPro" id="IPR036864">
    <property type="entry name" value="Zn2-C6_fun-type_DNA-bd_sf"/>
</dbReference>
<dbReference type="GO" id="GO:0008270">
    <property type="term" value="F:zinc ion binding"/>
    <property type="evidence" value="ECO:0007669"/>
    <property type="project" value="InterPro"/>
</dbReference>
<accession>A0A2J6RVS1</accession>
<dbReference type="SUPFAM" id="SSF57701">
    <property type="entry name" value="Zn2/Cys6 DNA-binding domain"/>
    <property type="match status" value="1"/>
</dbReference>
<evidence type="ECO:0000313" key="8">
    <source>
        <dbReference type="EMBL" id="PMD42608.1"/>
    </source>
</evidence>
<dbReference type="InterPro" id="IPR001138">
    <property type="entry name" value="Zn2Cys6_DnaBD"/>
</dbReference>
<proteinExistence type="predicted"/>
<dbReference type="AlphaFoldDB" id="A0A2J6RVS1"/>
<dbReference type="PANTHER" id="PTHR36206">
    <property type="entry name" value="ASPERCRYPTIN BIOSYNTHESIS CLUSTER-SPECIFIC TRANSCRIPTION REGULATOR ATNN-RELATED"/>
    <property type="match status" value="1"/>
</dbReference>
<sequence length="529" mass="60959">RRVKCDETRPSCNRCLRFGIHCGGYLDKRTSVEQSVAKPRRLSPKGYALNPSRLPQVYVTPSRLKFGTEQESRYFHIFCTKTAKQLASFFEETLWKTIVLQACETETPLRHAVVALGALDPRYACRRPTGLISPDRRFAFSEYSKAVSQIRQKVASWKEGEECSERDLRATLISCLLFTCFETLNGCSDAAITQIYAGVRITEEWQIRHVQDPNHLTPVSSPKPLIIEDELLHAFSRLELEAMTYKDFRASKVHKANPSWARSDLDRMPKSFTSLAEARIYLAVIIRRAMRFGAWVEKRTEPTGAWAFYLHNPDSIKSYSEPEMDTRRIIGEYEQWSRAFERIWMLSRTETGQSLFEGATVLRLMYVMVTSWRKAVAKDGARYVATAIWEPREILTLAKEFLNSVRSRGEEPGNFTFDMRVIVMLHSVGFVFRHRRMRREAIDLLLEKPWREGLWDSWVTGKSMEWLADLEDEGLPSEDELEHIPQDRVCSGVKLAHDDVARTTTVSCLQPVLEMGGTSVPRQMVIPWL</sequence>
<evidence type="ECO:0000256" key="3">
    <source>
        <dbReference type="ARBA" id="ARBA00023015"/>
    </source>
</evidence>
<feature type="domain" description="Zn(2)-C6 fungal-type" evidence="7">
    <location>
        <begin position="1"/>
        <end position="29"/>
    </location>
</feature>
<dbReference type="EMBL" id="KZ613943">
    <property type="protein sequence ID" value="PMD42608.1"/>
    <property type="molecule type" value="Genomic_DNA"/>
</dbReference>
<dbReference type="PANTHER" id="PTHR36206:SF4">
    <property type="entry name" value="HYPOTHETICAL CONSERVED PROTEIN (EUROFUNG)-RELATED"/>
    <property type="match status" value="1"/>
</dbReference>
<evidence type="ECO:0000256" key="4">
    <source>
        <dbReference type="ARBA" id="ARBA00023125"/>
    </source>
</evidence>
<dbReference type="InterPro" id="IPR021858">
    <property type="entry name" value="Fun_TF"/>
</dbReference>
<evidence type="ECO:0000313" key="9">
    <source>
        <dbReference type="Proteomes" id="UP000235786"/>
    </source>
</evidence>
<reference evidence="8 9" key="1">
    <citation type="submission" date="2016-04" db="EMBL/GenBank/DDBJ databases">
        <title>A degradative enzymes factory behind the ericoid mycorrhizal symbiosis.</title>
        <authorList>
            <consortium name="DOE Joint Genome Institute"/>
            <person name="Martino E."/>
            <person name="Morin E."/>
            <person name="Grelet G."/>
            <person name="Kuo A."/>
            <person name="Kohler A."/>
            <person name="Daghino S."/>
            <person name="Barry K."/>
            <person name="Choi C."/>
            <person name="Cichocki N."/>
            <person name="Clum A."/>
            <person name="Copeland A."/>
            <person name="Hainaut M."/>
            <person name="Haridas S."/>
            <person name="Labutti K."/>
            <person name="Lindquist E."/>
            <person name="Lipzen A."/>
            <person name="Khouja H.-R."/>
            <person name="Murat C."/>
            <person name="Ohm R."/>
            <person name="Olson A."/>
            <person name="Spatafora J."/>
            <person name="Veneault-Fourrey C."/>
            <person name="Henrissat B."/>
            <person name="Grigoriev I."/>
            <person name="Martin F."/>
            <person name="Perotto S."/>
        </authorList>
    </citation>
    <scope>NUCLEOTIDE SEQUENCE [LARGE SCALE GENOMIC DNA]</scope>
    <source>
        <strain evidence="8 9">F</strain>
    </source>
</reference>
<keyword evidence="1" id="KW-0479">Metal-binding</keyword>
<evidence type="ECO:0000256" key="6">
    <source>
        <dbReference type="ARBA" id="ARBA00023242"/>
    </source>
</evidence>
<evidence type="ECO:0000256" key="1">
    <source>
        <dbReference type="ARBA" id="ARBA00022723"/>
    </source>
</evidence>
<dbReference type="Pfam" id="PF11951">
    <property type="entry name" value="Fungal_trans_2"/>
    <property type="match status" value="1"/>
</dbReference>
<dbReference type="Proteomes" id="UP000235786">
    <property type="component" value="Unassembled WGS sequence"/>
</dbReference>
<dbReference type="Pfam" id="PF00172">
    <property type="entry name" value="Zn_clus"/>
    <property type="match status" value="1"/>
</dbReference>
<evidence type="ECO:0000256" key="5">
    <source>
        <dbReference type="ARBA" id="ARBA00023163"/>
    </source>
</evidence>
<keyword evidence="5" id="KW-0804">Transcription</keyword>
<keyword evidence="9" id="KW-1185">Reference proteome</keyword>